<evidence type="ECO:0000313" key="2">
    <source>
        <dbReference type="EMBL" id="GAI28090.1"/>
    </source>
</evidence>
<gene>
    <name evidence="2" type="ORF">S06H3_36086</name>
</gene>
<dbReference type="EMBL" id="BARV01021831">
    <property type="protein sequence ID" value="GAI28090.1"/>
    <property type="molecule type" value="Genomic_DNA"/>
</dbReference>
<feature type="transmembrane region" description="Helical" evidence="1">
    <location>
        <begin position="220"/>
        <end position="244"/>
    </location>
</feature>
<proteinExistence type="predicted"/>
<feature type="transmembrane region" description="Helical" evidence="1">
    <location>
        <begin position="180"/>
        <end position="200"/>
    </location>
</feature>
<accession>X1NMS0</accession>
<organism evidence="2">
    <name type="scientific">marine sediment metagenome</name>
    <dbReference type="NCBI Taxonomy" id="412755"/>
    <lineage>
        <taxon>unclassified sequences</taxon>
        <taxon>metagenomes</taxon>
        <taxon>ecological metagenomes</taxon>
    </lineage>
</organism>
<keyword evidence="1" id="KW-0812">Transmembrane</keyword>
<protein>
    <submittedName>
        <fullName evidence="2">Uncharacterized protein</fullName>
    </submittedName>
</protein>
<sequence>LSFGGALTLAALAFSVGFIGYFISWPHGREIGILAVPSGLAIWAVRCGNMADLMRVNPSLAQRQAVFAALKWEPIFWLAIVAAGFGGVLLGQKIRSRPEPDKNEEKSNSELSIYLNPIIALVGSVLIAQFCLRIFAQDVRVFDPRLGSVMAQPAVGQIVFAVLVSFGIAAFIFKKFLNISYIWPIAASALVTGFAITAYLKQDILQHLVGQHPAAFFCNAVTSVLPVQMVAFGTLGSIAGYWLAVRYNHWRKHA</sequence>
<keyword evidence="1" id="KW-1133">Transmembrane helix</keyword>
<evidence type="ECO:0000256" key="1">
    <source>
        <dbReference type="SAM" id="Phobius"/>
    </source>
</evidence>
<feature type="transmembrane region" description="Helical" evidence="1">
    <location>
        <begin position="113"/>
        <end position="135"/>
    </location>
</feature>
<feature type="transmembrane region" description="Helical" evidence="1">
    <location>
        <begin position="31"/>
        <end position="54"/>
    </location>
</feature>
<feature type="non-terminal residue" evidence="2">
    <location>
        <position position="1"/>
    </location>
</feature>
<comment type="caution">
    <text evidence="2">The sequence shown here is derived from an EMBL/GenBank/DDBJ whole genome shotgun (WGS) entry which is preliminary data.</text>
</comment>
<dbReference type="AlphaFoldDB" id="X1NMS0"/>
<keyword evidence="1" id="KW-0472">Membrane</keyword>
<feature type="transmembrane region" description="Helical" evidence="1">
    <location>
        <begin position="74"/>
        <end position="92"/>
    </location>
</feature>
<feature type="transmembrane region" description="Helical" evidence="1">
    <location>
        <begin position="155"/>
        <end position="173"/>
    </location>
</feature>
<feature type="transmembrane region" description="Helical" evidence="1">
    <location>
        <begin position="6"/>
        <end position="24"/>
    </location>
</feature>
<reference evidence="2" key="1">
    <citation type="journal article" date="2014" name="Front. Microbiol.">
        <title>High frequency of phylogenetically diverse reductive dehalogenase-homologous genes in deep subseafloor sedimentary metagenomes.</title>
        <authorList>
            <person name="Kawai M."/>
            <person name="Futagami T."/>
            <person name="Toyoda A."/>
            <person name="Takaki Y."/>
            <person name="Nishi S."/>
            <person name="Hori S."/>
            <person name="Arai W."/>
            <person name="Tsubouchi T."/>
            <person name="Morono Y."/>
            <person name="Uchiyama I."/>
            <person name="Ito T."/>
            <person name="Fujiyama A."/>
            <person name="Inagaki F."/>
            <person name="Takami H."/>
        </authorList>
    </citation>
    <scope>NUCLEOTIDE SEQUENCE</scope>
    <source>
        <strain evidence="2">Expedition CK06-06</strain>
    </source>
</reference>
<name>X1NMS0_9ZZZZ</name>